<dbReference type="InterPro" id="IPR016035">
    <property type="entry name" value="Acyl_Trfase/lysoPLipase"/>
</dbReference>
<dbReference type="SUPFAM" id="SSF47336">
    <property type="entry name" value="ACP-like"/>
    <property type="match status" value="2"/>
</dbReference>
<dbReference type="CDD" id="cd00833">
    <property type="entry name" value="PKS"/>
    <property type="match status" value="3"/>
</dbReference>
<dbReference type="PROSITE" id="PS52004">
    <property type="entry name" value="KS3_2"/>
    <property type="match status" value="3"/>
</dbReference>
<dbReference type="InterPro" id="IPR050091">
    <property type="entry name" value="PKS_NRPS_Biosynth_Enz"/>
</dbReference>
<dbReference type="GO" id="GO:0016491">
    <property type="term" value="F:oxidoreductase activity"/>
    <property type="evidence" value="ECO:0007669"/>
    <property type="project" value="UniProtKB-KW"/>
</dbReference>
<dbReference type="GO" id="GO:0006633">
    <property type="term" value="P:fatty acid biosynthetic process"/>
    <property type="evidence" value="ECO:0007669"/>
    <property type="project" value="InterPro"/>
</dbReference>
<keyword evidence="4" id="KW-0808">Transferase</keyword>
<evidence type="ECO:0000256" key="1">
    <source>
        <dbReference type="ARBA" id="ARBA00004792"/>
    </source>
</evidence>
<feature type="region of interest" description="Disordered" evidence="10">
    <location>
        <begin position="4299"/>
        <end position="4320"/>
    </location>
</feature>
<dbReference type="Gene3D" id="3.10.129.110">
    <property type="entry name" value="Polyketide synthase dehydratase"/>
    <property type="match status" value="2"/>
</dbReference>
<evidence type="ECO:0000313" key="15">
    <source>
        <dbReference type="Proteomes" id="UP000003963"/>
    </source>
</evidence>
<dbReference type="InterPro" id="IPR042104">
    <property type="entry name" value="PKS_dehydratase_sf"/>
</dbReference>
<proteinExistence type="predicted"/>
<reference evidence="14 15" key="1">
    <citation type="submission" date="2009-02" db="EMBL/GenBank/DDBJ databases">
        <title>Annotation of Streptomyces hygroscopicus strain ATCC 53653.</title>
        <authorList>
            <consortium name="The Broad Institute Genome Sequencing Platform"/>
            <consortium name="Broad Institute Microbial Sequencing Center"/>
            <person name="Fischbach M."/>
            <person name="Godfrey P."/>
            <person name="Ward D."/>
            <person name="Young S."/>
            <person name="Zeng Q."/>
            <person name="Koehrsen M."/>
            <person name="Alvarado L."/>
            <person name="Berlin A.M."/>
            <person name="Bochicchio J."/>
            <person name="Borenstein D."/>
            <person name="Chapman S.B."/>
            <person name="Chen Z."/>
            <person name="Engels R."/>
            <person name="Freedman E."/>
            <person name="Gellesch M."/>
            <person name="Goldberg J."/>
            <person name="Griggs A."/>
            <person name="Gujja S."/>
            <person name="Heilman E.R."/>
            <person name="Heiman D.I."/>
            <person name="Hepburn T.A."/>
            <person name="Howarth C."/>
            <person name="Jen D."/>
            <person name="Larson L."/>
            <person name="Lewis B."/>
            <person name="Mehta T."/>
            <person name="Park D."/>
            <person name="Pearson M."/>
            <person name="Richards J."/>
            <person name="Roberts A."/>
            <person name="Saif S."/>
            <person name="Shea T.D."/>
            <person name="Shenoy N."/>
            <person name="Sisk P."/>
            <person name="Stolte C."/>
            <person name="Sykes S.N."/>
            <person name="Thomson T."/>
            <person name="Walk T."/>
            <person name="White J."/>
            <person name="Yandava C."/>
            <person name="Straight P."/>
            <person name="Clardy J."/>
            <person name="Hung D."/>
            <person name="Kolter R."/>
            <person name="Mekalanos J."/>
            <person name="Walker S."/>
            <person name="Walsh C.T."/>
            <person name="Wieland-Brown L.C."/>
            <person name="Haas B."/>
            <person name="Nusbaum C."/>
            <person name="Birren B."/>
        </authorList>
    </citation>
    <scope>NUCLEOTIDE SEQUENCE [LARGE SCALE GENOMIC DNA]</scope>
    <source>
        <strain evidence="14 15">ATCC 53653</strain>
    </source>
</reference>
<evidence type="ECO:0000256" key="8">
    <source>
        <dbReference type="ARBA" id="ARBA00023315"/>
    </source>
</evidence>
<keyword evidence="6" id="KW-0045">Antibiotic biosynthesis</keyword>
<feature type="domain" description="Carrier" evidence="11">
    <location>
        <begin position="1870"/>
        <end position="1948"/>
    </location>
</feature>
<dbReference type="GO" id="GO:0031177">
    <property type="term" value="F:phosphopantetheine binding"/>
    <property type="evidence" value="ECO:0007669"/>
    <property type="project" value="InterPro"/>
</dbReference>
<feature type="active site" description="Proton acceptor; for dehydratase activity" evidence="9">
    <location>
        <position position="2893"/>
    </location>
</feature>
<dbReference type="InterPro" id="IPR020807">
    <property type="entry name" value="PKS_DH"/>
</dbReference>
<evidence type="ECO:0000256" key="7">
    <source>
        <dbReference type="ARBA" id="ARBA00023268"/>
    </source>
</evidence>
<dbReference type="Proteomes" id="UP000003963">
    <property type="component" value="Unassembled WGS sequence"/>
</dbReference>
<dbReference type="GO" id="GO:0004312">
    <property type="term" value="F:fatty acid synthase activity"/>
    <property type="evidence" value="ECO:0007669"/>
    <property type="project" value="TreeGrafter"/>
</dbReference>
<evidence type="ECO:0000256" key="2">
    <source>
        <dbReference type="ARBA" id="ARBA00022450"/>
    </source>
</evidence>
<keyword evidence="7" id="KW-0511">Multifunctional enzyme</keyword>
<dbReference type="SUPFAM" id="SSF50129">
    <property type="entry name" value="GroES-like"/>
    <property type="match status" value="2"/>
</dbReference>
<feature type="region of interest" description="N-terminal hotdog fold" evidence="9">
    <location>
        <begin position="2861"/>
        <end position="2985"/>
    </location>
</feature>
<feature type="compositionally biased region" description="Polar residues" evidence="10">
    <location>
        <begin position="4302"/>
        <end position="4320"/>
    </location>
</feature>
<dbReference type="InterPro" id="IPR036291">
    <property type="entry name" value="NAD(P)-bd_dom_sf"/>
</dbReference>
<dbReference type="InterPro" id="IPR018201">
    <property type="entry name" value="Ketoacyl_synth_AS"/>
</dbReference>
<keyword evidence="8" id="KW-0012">Acyltransferase</keyword>
<dbReference type="CDD" id="cd05195">
    <property type="entry name" value="enoyl_red"/>
    <property type="match status" value="2"/>
</dbReference>
<dbReference type="GO" id="GO:0008270">
    <property type="term" value="F:zinc ion binding"/>
    <property type="evidence" value="ECO:0007669"/>
    <property type="project" value="InterPro"/>
</dbReference>
<protein>
    <submittedName>
        <fullName evidence="14">Polyketide synthase</fullName>
    </submittedName>
</protein>
<dbReference type="SMART" id="SM00826">
    <property type="entry name" value="PKS_DH"/>
    <property type="match status" value="2"/>
</dbReference>
<feature type="domain" description="PKS/mFAS DH" evidence="13">
    <location>
        <begin position="2861"/>
        <end position="3134"/>
    </location>
</feature>
<dbReference type="InterPro" id="IPR016039">
    <property type="entry name" value="Thiolase-like"/>
</dbReference>
<dbReference type="InterPro" id="IPR014031">
    <property type="entry name" value="Ketoacyl_synth_C"/>
</dbReference>
<dbReference type="Gene3D" id="3.40.50.11460">
    <property type="match status" value="2"/>
</dbReference>
<dbReference type="Pfam" id="PF13602">
    <property type="entry name" value="ADH_zinc_N_2"/>
    <property type="match status" value="2"/>
</dbReference>
<dbReference type="SUPFAM" id="SSF51735">
    <property type="entry name" value="NAD(P)-binding Rossmann-fold domains"/>
    <property type="match status" value="6"/>
</dbReference>
<dbReference type="InterPro" id="IPR055123">
    <property type="entry name" value="SpnB-like_Rossmann"/>
</dbReference>
<evidence type="ECO:0000256" key="9">
    <source>
        <dbReference type="PROSITE-ProRule" id="PRU01363"/>
    </source>
</evidence>
<dbReference type="PANTHER" id="PTHR43775">
    <property type="entry name" value="FATTY ACID SYNTHASE"/>
    <property type="match status" value="1"/>
</dbReference>
<name>D9WAY3_9ACTN</name>
<keyword evidence="5" id="KW-0560">Oxidoreductase</keyword>
<sequence length="4394" mass="454884">MFAGLMYHDYASRLQTLPEDVEGFVANGNAGSVFSGRVAYVFGFEGPAVTVDTACSSSLVSLHWACQALRAGECDTALAGGVTVMATPSTFVEFSRQRGLASDGRCKSFADGADGTGWAEGAGVLVLERLSDARRRGHHVLAVVRGSAVNQDGASNGLTAPNGPSQQRVIRQALSSARLSAAEVDAVEAHGTGTRLGDPIEAQGLLATYGQARTEDEPLWLGSVKSNIGHTQAAAGVAGVIKMVMALRAERLPRTLHVNEPSSQVDWAAGAVRLLREPRRWPMGERPRRAGISSFGISGTNAHVIVEEAPTAEPATADERPTAELPVVPWVLSARSAQALRAQAGRLAELSDARDHSSADLGLSLVTTRALLDHRAVVLGGDPGTLRAGVAALAEGDASVVSGVVREGRTGWMFTGQGSQRLGMGRELYEQFPRFARALDEVCRHLEAALAGEPGFGTPVRDVLFAAEGSDEAALLDRTGYAQTALFAVQVALVELLRSWGMGPDAVLGHSVGEFAAAYAAGVFDLADATRLVAGRARLMQRLPAGGAMAAIEGSEEEVLGILRGLPGDGRITIAAVNGPTAVVVSGDQQAVERAMTVAREQHRRVSRLKVSHAFHSPLMEPAMVEFADIAAGVAYRQPNLPALSTVTGEPETAADWATPEYWVRQIREPVRFHDALVAATGVQGVSRLLEIGPDPVLTALAQSAAEDVTAASVLRKGRPEAESVLGAVAEVFVRGTHVDWTALFAGSGARPTALPTYAFQRQRYWLGASRPVADARGLGLGAAEHPLLGAAVTLAGSDAVLLTSRLSLQSHPWLADHAVAGSVLVPGTVFVELAVQAGDRVNCDRVEELTLQAPLVLPEQQAVHLQLSVETADGAADERRALKVYSRPEGAAAEEPWTLHATGTLTSGTGVAADWDLAVWPPAGAEHVPVDGLYERLADEGLVYGPAFRGLREVWRQGDDFYVEAALPESLSGEAAGFGLHPALLDSVLHALGLRESADEGASLPFMWSGVSLSATGAAAVRVRISVRGSGEIALRVADGEGTPVAEVESLVLRPVSAGELAAANSPVRDSLFRLDWIEASATTTTGLTQPGAWAVLGDTRLGAGIPGATAHADLDALIATLDAGAPVPDTVVLPFDATGDAVGDAVAGVLAAVRAWLAQEHFAGSRLVVLTSGAVDVRPEDSTPGTLDLAGAGVWGLVRSAMSEHPGRFALADVDGARESYEVLAAALSGLDSGQVAVREGRAWLPRMVRMNAGGVLVPPAGAGSAWRMDIAAKGRLDGVALVPENPAPLGPGQVRVAVRASGVNFRDVLNVLDMYPGDAGLLGHEGAGVVLEVGPGVSDWAVGDRVMGLLNGGFGPTAVADGRMLARIPAGWSYPQAASVPIVYLTAYYALVDLAGLEAGESVLIHAAAGGVGMAAVQLAQHLRAEVFATASQAKWQTVRHLGVSAERIASSRTTEFEEVFSGATDGAGLDVVLDCLAGEFVDASLRLTRAGGRFVEMGKTDIRDADEVAEAHPGVSYTSFDVMDAGPERIGEMLAELLALFESGALRPLPVTTWDIARAPEALRFLGQAKHVGKVVLTVPAPWREDGTVLITGGTGGLGALVARHLVTRHGVRNLALLSRRGPEAPGARELERELVDLGARVTISACDVSDRTALAGVLDAIPDEAPLTGVVHTAGVLDDGIIAELTPERLARVLGAKADSALHLHELTADRDLDAFVLFSSIAGVVGNAGQAPYAAANSVLDALAVSRRAQGLPAVSLAWGMWAHTEGMGGTLGESDLLRMARQGFPALETDHGLSLLDIALQINEPLALPIALRTSALTSDRTTLPDVLHGLAPAARQRRDAGQATITSRGELGGRLVGLPAAEQSRLLLDLVQTEVAGVLGHASGAAIDPARAFKDLGFDSLTAVDLRNRMHAATGLRLPATLIFDHPTPSALAGYLREEALGAAIEPTRTPAVPAPVGAADEQIVIVGMGCRFPGGVTSPETLWDLVASAGDGITPFPSDRGWDARALHDIAAVGGFVQDAGDFDAELFGISPREALAMDPQQRLLLETSWEALERAGISPLSLRGSATGVFAGVSANGYGGHLHEAGAETEGYLLTGATPSVASGRLSYALGLEGPAVSVDTACSSALVALHLAGQALRAGECDLALAGGATIMANPGMFLEFSRQGGLAGDGRCKSFADAADGTGWAEGAGVVVLERLSDARRLGHPVLAVVRGSAVNQDGASNGLTAPNGPSQQRVIRQALAAARISPSDVDAVEAHGTGTTLGDPIEAQALMATYGQDRDGAEPLWLGSVKSNIGHPQAAAGAAGLIKMVMALRERRLPQTLHADEPSSHVDWTAGAVELLTEAREWPRTDHPRRAGVSSFGISGTNAHVIIEEAPAAEPVMAEERPTAELPVVPWVLSGRNAQAVRAQAGRLAAYLDGRDVAPVDVGLSLATTRAALEHRAVVLGAEGATLRGSLVDLDGDAVVSGAVGEGRTAWMFTGQGSQRLGMGRELYEQFPVFARALDEACGHLDAELAGGPGFGVPVREVLFAAEGSAEAALLEETGYAQTSLFAVQVALVELLRSWGVRPDAVFGHSIGEFAAAYTAGVFELADAARLVAGRARLMQALPSGGAMAAIEGTEPEVADILGGLPEGEGATVAAVNGPTSMVVSGDEDAVERVMAVARERGRRVSRLRVSHAFHSPLMEPMLAEFADIAVSITYRQPVLTAVSTVTGRPLGDGDWTTPAYWVDQVRRPVRFHDALRTAAGEQSATRLLEIGPDPVLTSLAPAATDAAAAAVLRKGRAEAETLLTAVADVFVRGADVDWAAVFAGTGARRVDLPTYAFQRQRYWLRPARSATDLDAVGLGAAGHPLLGASVAVAGSDAVLLTSRLSVRSHPWLADHVVAGSVLVPGTAFVELAVQAGDRVGCDRVEELTLQAPLVLPEDGAVQVQLSIDGAEDGRRALWVYSRPEEAGAEQSWTVHATGVLVAGVPAGGWDLRVWPPVGAEAVVVDGLYERLSGAGLAYGPAFRGLREVWKQGEDLLVEAALPEVVAEDGAGFGLHPALLDTVLHALALQEPAAEGAMLPFMWTGVSLSAVGASAVRVRLTPRGSGDIGLRVADAVGEPVAEVESLVLRPVSTADLAAVNSPTAESLFRMEWVPASTAGAKEPVESAGWAVLGDVESGGWRDAGVPVTGYADLAALTAALDDGSPVPDTVVLPLRPTDTEVTDAVAGVLAVVRAWLAERRFAESRLVVLTSGAVEVASAEDGAREVPDLVGAGVWGLVRSAISEHPGRFVLADVDGEEASFRALAGALGEGQFAVRGGAVWLPRLVRMASGGVLVPPPGADSPWRMEVAAQGRLDGVALVPQESRPLERGQVRVGVRAAGVNFRDVLNVLGMYPGDAGQMGLEGAGVVLEVGPGVADFAVGDRVMGLLDGAFGPSAVADARMLVRMPSGWSFEQAASVPVVFLTAYYALVDLAGLGAGESVLVHAAAGGVGMAAVQLAQHLGAEVFATASQAKWPVVRELGVAAGRLASSRTTEFEQVFSRATDGAGVHVVLDCLAGEFVDASLRLTRPGGRFVEMGKTDIRDADEVAAAYPGVSYQAFDVMEAGPERIGEMLGALLELFESGALRPVPVTSWEIARAPEALRFLGQAKHVGKVVLTVPAPWRERGTVLVTGGTGGLGAVVARHLTTEHGVRDLFLLSRRGPDAPGAGELERELTALGARVTIRACDVSDRQALADALDAVPDDAPLRGVVHAAGVLDDGVVADLTPERLARVLAAKAESAVHLHELTAQSDLDAFVLFSSFAGVVGSAGQSAYAAGNAVLDALAVSRRAQGLAGVSLAWGMWEQAEGMGGRLGEADVDRLRRQGFPPLSTRDGLALLDTALQVNEPVAVPVAVRTASLAGVRDSLPGVLQALVPAAPQQRRTAGQSAASEGGALAGRLRGLPSVEQKSGATGSGADVGRCRAGACPRPARGRAEPGAFKGNLGFDSLTAVDLRNRLSGATGLHLSATMVFESSHACFPRRYLREELLGVVEEQAVEDRPAVRAGAVDEPVAIVGMGCRYPGGVTSPETLWELVDSGGDGMSPLPVDRGWDAQVLDDIAAVGGFVEDATEFDAELFGISPREALAMDPQQRLLLETSWEALERAGIDPLSLRGTTTGVFSGISGSGYGGTMQDPEGETGGYLLTGSTPSVASGRVAYALGFEGPAVSVDTACSSSLVALHLACQALRAGECEMALAGGATVMATPGIFLEFARQGGLAGDGRCKSFSDAADGTGWAEGAGVLVLERLSEAERLGHPVLAGIRGSADNQDGASNGMTAPNGPSQQGVIRQALANARLSISEVDAEEAHGTGTTLGDPIEAAGACCEVRPDRAGSRAPCGWARSSSNIGHSQAAAARPD</sequence>
<feature type="region of interest" description="C-terminal hotdog fold" evidence="9">
    <location>
        <begin position="926"/>
        <end position="1063"/>
    </location>
</feature>
<organism evidence="14 15">
    <name type="scientific">Streptomyces himastatinicus ATCC 53653</name>
    <dbReference type="NCBI Taxonomy" id="457427"/>
    <lineage>
        <taxon>Bacteria</taxon>
        <taxon>Bacillati</taxon>
        <taxon>Actinomycetota</taxon>
        <taxon>Actinomycetes</taxon>
        <taxon>Kitasatosporales</taxon>
        <taxon>Streptomycetaceae</taxon>
        <taxon>Streptomyces</taxon>
        <taxon>Streptomyces violaceusniger group</taxon>
    </lineage>
</organism>
<comment type="pathway">
    <text evidence="1">Antibiotic biosynthesis.</text>
</comment>
<dbReference type="SMART" id="SM00825">
    <property type="entry name" value="PKS_KS"/>
    <property type="match status" value="3"/>
</dbReference>
<feature type="region of interest" description="Disordered" evidence="10">
    <location>
        <begin position="4367"/>
        <end position="4394"/>
    </location>
</feature>
<dbReference type="InterPro" id="IPR032821">
    <property type="entry name" value="PKS_assoc"/>
</dbReference>
<evidence type="ECO:0000313" key="14">
    <source>
        <dbReference type="EMBL" id="EFL20777.1"/>
    </source>
</evidence>
<evidence type="ECO:0000259" key="11">
    <source>
        <dbReference type="PROSITE" id="PS50075"/>
    </source>
</evidence>
<dbReference type="SMART" id="SM00827">
    <property type="entry name" value="PKS_AT"/>
    <property type="match status" value="2"/>
</dbReference>
<dbReference type="InterPro" id="IPR020841">
    <property type="entry name" value="PKS_Beta-ketoAc_synthase_dom"/>
</dbReference>
<dbReference type="SMART" id="SM00822">
    <property type="entry name" value="PKS_KR"/>
    <property type="match status" value="2"/>
</dbReference>
<dbReference type="InterPro" id="IPR002328">
    <property type="entry name" value="ADH_Zn_CS"/>
</dbReference>
<evidence type="ECO:0000259" key="13">
    <source>
        <dbReference type="PROSITE" id="PS52019"/>
    </source>
</evidence>
<dbReference type="Pfam" id="PF02801">
    <property type="entry name" value="Ketoacyl-synt_C"/>
    <property type="match status" value="3"/>
</dbReference>
<feature type="active site" description="Proton donor; for dehydratase activity" evidence="9">
    <location>
        <position position="987"/>
    </location>
</feature>
<dbReference type="InterPro" id="IPR036736">
    <property type="entry name" value="ACP-like_sf"/>
</dbReference>
<dbReference type="Pfam" id="PF00109">
    <property type="entry name" value="ketoacyl-synt"/>
    <property type="match status" value="3"/>
</dbReference>
<dbReference type="SMART" id="SM00829">
    <property type="entry name" value="PKS_ER"/>
    <property type="match status" value="2"/>
</dbReference>
<dbReference type="InterPro" id="IPR016036">
    <property type="entry name" value="Malonyl_transacylase_ACP-bd"/>
</dbReference>
<accession>D9WAY3</accession>
<dbReference type="GO" id="GO:0004315">
    <property type="term" value="F:3-oxoacyl-[acyl-carrier-protein] synthase activity"/>
    <property type="evidence" value="ECO:0007669"/>
    <property type="project" value="InterPro"/>
</dbReference>
<dbReference type="InterPro" id="IPR006162">
    <property type="entry name" value="Ppantetheine_attach_site"/>
</dbReference>
<dbReference type="InterPro" id="IPR014043">
    <property type="entry name" value="Acyl_transferase_dom"/>
</dbReference>
<evidence type="ECO:0000259" key="12">
    <source>
        <dbReference type="PROSITE" id="PS52004"/>
    </source>
</evidence>
<feature type="active site" description="Proton acceptor; for dehydratase activity" evidence="9">
    <location>
        <position position="818"/>
    </location>
</feature>
<feature type="domain" description="Ketosynthase family 3 (KS3)" evidence="12">
    <location>
        <begin position="4045"/>
        <end position="4394"/>
    </location>
</feature>
<feature type="region of interest" description="Disordered" evidence="10">
    <location>
        <begin position="3936"/>
        <end position="3958"/>
    </location>
</feature>
<dbReference type="SMART" id="SM01294">
    <property type="entry name" value="PKS_PP_betabranch"/>
    <property type="match status" value="1"/>
</dbReference>
<dbReference type="Pfam" id="PF08659">
    <property type="entry name" value="KR"/>
    <property type="match status" value="2"/>
</dbReference>
<dbReference type="Pfam" id="PF00550">
    <property type="entry name" value="PP-binding"/>
    <property type="match status" value="1"/>
</dbReference>
<dbReference type="PROSITE" id="PS00012">
    <property type="entry name" value="PHOSPHOPANTETHEINE"/>
    <property type="match status" value="1"/>
</dbReference>
<keyword evidence="15" id="KW-1185">Reference proteome</keyword>
<dbReference type="Pfam" id="PF00698">
    <property type="entry name" value="Acyl_transf_1"/>
    <property type="match status" value="2"/>
</dbReference>
<dbReference type="InterPro" id="IPR001227">
    <property type="entry name" value="Ac_transferase_dom_sf"/>
</dbReference>
<dbReference type="Gene3D" id="3.40.366.10">
    <property type="entry name" value="Malonyl-Coenzyme A Acyl Carrier Protein, domain 2"/>
    <property type="match status" value="2"/>
</dbReference>
<keyword evidence="3" id="KW-0597">Phosphoprotein</keyword>
<keyword evidence="2" id="KW-0596">Phosphopantetheine</keyword>
<dbReference type="InterPro" id="IPR009081">
    <property type="entry name" value="PP-bd_ACP"/>
</dbReference>
<dbReference type="InterPro" id="IPR049551">
    <property type="entry name" value="PKS_DH_C"/>
</dbReference>
<dbReference type="PROSITE" id="PS52019">
    <property type="entry name" value="PKS_MFAS_DH"/>
    <property type="match status" value="2"/>
</dbReference>
<gene>
    <name evidence="14" type="ORF">SSOG_00489</name>
</gene>
<dbReference type="PROSITE" id="PS00606">
    <property type="entry name" value="KS3_1"/>
    <property type="match status" value="3"/>
</dbReference>
<dbReference type="Gene3D" id="3.90.180.10">
    <property type="entry name" value="Medium-chain alcohol dehydrogenases, catalytic domain"/>
    <property type="match status" value="2"/>
</dbReference>
<dbReference type="CDD" id="cd08956">
    <property type="entry name" value="KR_3_FAS_SDR_x"/>
    <property type="match status" value="2"/>
</dbReference>
<dbReference type="PANTHER" id="PTHR43775:SF51">
    <property type="entry name" value="INACTIVE PHENOLPHTHIOCEROL SYNTHESIS POLYKETIDE SYNTHASE TYPE I PKS1-RELATED"/>
    <property type="match status" value="1"/>
</dbReference>
<dbReference type="InterPro" id="IPR020806">
    <property type="entry name" value="PKS_PP-bd"/>
</dbReference>
<dbReference type="GO" id="GO:0033068">
    <property type="term" value="P:macrolide biosynthetic process"/>
    <property type="evidence" value="ECO:0007669"/>
    <property type="project" value="UniProtKB-ARBA"/>
</dbReference>
<dbReference type="FunFam" id="1.10.1200.10:FF:000007">
    <property type="entry name" value="Probable polyketide synthase pks17"/>
    <property type="match status" value="1"/>
</dbReference>
<dbReference type="InterPro" id="IPR014030">
    <property type="entry name" value="Ketoacyl_synth_N"/>
</dbReference>
<dbReference type="Pfam" id="PF21089">
    <property type="entry name" value="PKS_DH_N"/>
    <property type="match status" value="2"/>
</dbReference>
<dbReference type="PROSITE" id="PS50075">
    <property type="entry name" value="CARRIER"/>
    <property type="match status" value="1"/>
</dbReference>
<dbReference type="Pfam" id="PF22953">
    <property type="entry name" value="SpnB_Rossmann"/>
    <property type="match status" value="2"/>
</dbReference>
<dbReference type="InterPro" id="IPR011032">
    <property type="entry name" value="GroES-like_sf"/>
</dbReference>
<dbReference type="STRING" id="457427.SSOG_00489"/>
<evidence type="ECO:0000256" key="4">
    <source>
        <dbReference type="ARBA" id="ARBA00022679"/>
    </source>
</evidence>
<dbReference type="FunFam" id="3.40.50.720:FF:000209">
    <property type="entry name" value="Polyketide synthase Pks12"/>
    <property type="match status" value="2"/>
</dbReference>
<dbReference type="PROSITE" id="PS00059">
    <property type="entry name" value="ADH_ZINC"/>
    <property type="match status" value="1"/>
</dbReference>
<dbReference type="FunFam" id="3.40.47.10:FF:000019">
    <property type="entry name" value="Polyketide synthase type I"/>
    <property type="match status" value="1"/>
</dbReference>
<dbReference type="InterPro" id="IPR013154">
    <property type="entry name" value="ADH-like_N"/>
</dbReference>
<feature type="region of interest" description="N-terminal hotdog fold" evidence="9">
    <location>
        <begin position="786"/>
        <end position="913"/>
    </location>
</feature>
<feature type="domain" description="Ketosynthase family 3 (KS3)" evidence="12">
    <location>
        <begin position="1"/>
        <end position="308"/>
    </location>
</feature>
<dbReference type="Gene3D" id="3.40.50.720">
    <property type="entry name" value="NAD(P)-binding Rossmann-like Domain"/>
    <property type="match status" value="2"/>
</dbReference>
<dbReference type="SMART" id="SM00823">
    <property type="entry name" value="PKS_PP"/>
    <property type="match status" value="2"/>
</dbReference>
<feature type="domain" description="Ketosynthase family 3 (KS3)" evidence="12">
    <location>
        <begin position="1969"/>
        <end position="2386"/>
    </location>
</feature>
<dbReference type="InterPro" id="IPR020843">
    <property type="entry name" value="ER"/>
</dbReference>
<dbReference type="EMBL" id="GG657754">
    <property type="protein sequence ID" value="EFL20777.1"/>
    <property type="molecule type" value="Genomic_DNA"/>
</dbReference>
<feature type="region of interest" description="C-terminal hotdog fold" evidence="9">
    <location>
        <begin position="2997"/>
        <end position="3134"/>
    </location>
</feature>
<dbReference type="Gene3D" id="3.40.47.10">
    <property type="match status" value="3"/>
</dbReference>
<dbReference type="SUPFAM" id="SSF53901">
    <property type="entry name" value="Thiolase-like"/>
    <property type="match status" value="4"/>
</dbReference>
<evidence type="ECO:0000256" key="3">
    <source>
        <dbReference type="ARBA" id="ARBA00022553"/>
    </source>
</evidence>
<dbReference type="Pfam" id="PF16197">
    <property type="entry name" value="KAsynt_C_assoc"/>
    <property type="match status" value="2"/>
</dbReference>
<feature type="active site" description="Proton donor; for dehydratase activity" evidence="9">
    <location>
        <position position="3058"/>
    </location>
</feature>
<evidence type="ECO:0000256" key="10">
    <source>
        <dbReference type="SAM" id="MobiDB-lite"/>
    </source>
</evidence>
<dbReference type="InterPro" id="IPR057326">
    <property type="entry name" value="KR_dom"/>
</dbReference>
<dbReference type="SUPFAM" id="SSF52151">
    <property type="entry name" value="FabD/lysophospholipase-like"/>
    <property type="match status" value="2"/>
</dbReference>
<dbReference type="InterPro" id="IPR049552">
    <property type="entry name" value="PKS_DH_N"/>
</dbReference>
<dbReference type="InterPro" id="IPR049900">
    <property type="entry name" value="PKS_mFAS_DH"/>
</dbReference>
<dbReference type="Pfam" id="PF14765">
    <property type="entry name" value="PS-DH"/>
    <property type="match status" value="2"/>
</dbReference>
<dbReference type="Gene3D" id="3.30.70.3290">
    <property type="match status" value="2"/>
</dbReference>
<evidence type="ECO:0000256" key="5">
    <source>
        <dbReference type="ARBA" id="ARBA00023002"/>
    </source>
</evidence>
<dbReference type="SUPFAM" id="SSF55048">
    <property type="entry name" value="Probable ACP-binding domain of malonyl-CoA ACP transacylase"/>
    <property type="match status" value="2"/>
</dbReference>
<dbReference type="InterPro" id="IPR013968">
    <property type="entry name" value="PKS_KR"/>
</dbReference>
<feature type="domain" description="PKS/mFAS DH" evidence="13">
    <location>
        <begin position="786"/>
        <end position="1063"/>
    </location>
</feature>
<dbReference type="FunFam" id="3.90.180.10:FF:000032">
    <property type="entry name" value="Probable polyketide synthase pks1"/>
    <property type="match status" value="2"/>
</dbReference>
<dbReference type="Pfam" id="PF08240">
    <property type="entry name" value="ADH_N"/>
    <property type="match status" value="2"/>
</dbReference>
<dbReference type="Gene3D" id="1.10.1200.10">
    <property type="entry name" value="ACP-like"/>
    <property type="match status" value="2"/>
</dbReference>
<dbReference type="HOGENOM" id="CLU_000022_35_8_11"/>
<evidence type="ECO:0000256" key="6">
    <source>
        <dbReference type="ARBA" id="ARBA00023194"/>
    </source>
</evidence>